<name>G8LV93_ACECE</name>
<dbReference type="EMBL" id="CP003065">
    <property type="protein sequence ID" value="AEV67447.1"/>
    <property type="molecule type" value="Genomic_DNA"/>
</dbReference>
<dbReference type="AlphaFoldDB" id="G8LV93"/>
<evidence type="ECO:0000256" key="6">
    <source>
        <dbReference type="ARBA" id="ARBA00023014"/>
    </source>
</evidence>
<dbReference type="InterPro" id="IPR017896">
    <property type="entry name" value="4Fe4S_Fe-S-bd"/>
</dbReference>
<keyword evidence="5" id="KW-0408">Iron</keyword>
<feature type="domain" description="4Fe-4S ferredoxin-type" evidence="8">
    <location>
        <begin position="161"/>
        <end position="192"/>
    </location>
</feature>
<reference evidence="9 10" key="2">
    <citation type="journal article" date="2012" name="Stand. Genomic Sci.">
        <title>Complete Genome Sequence of Clostridium clariflavum DSM 19732.</title>
        <authorList>
            <person name="Izquierdo J.A."/>
            <person name="Goodwin L."/>
            <person name="Davenport K.W."/>
            <person name="Teshima H."/>
            <person name="Bruce D."/>
            <person name="Detter C."/>
            <person name="Tapia R."/>
            <person name="Han S."/>
            <person name="Land M."/>
            <person name="Hauser L."/>
            <person name="Jeffries C.D."/>
            <person name="Han J."/>
            <person name="Pitluck S."/>
            <person name="Nolan M."/>
            <person name="Chen A."/>
            <person name="Huntemann M."/>
            <person name="Mavromatis K."/>
            <person name="Mikhailova N."/>
            <person name="Liolios K."/>
            <person name="Woyke T."/>
            <person name="Lynd L.R."/>
        </authorList>
    </citation>
    <scope>NUCLEOTIDE SEQUENCE [LARGE SCALE GENOMIC DNA]</scope>
    <source>
        <strain evidence="10">DSM 19732 / NBRC 101661 / EBR45</strain>
    </source>
</reference>
<evidence type="ECO:0000256" key="4">
    <source>
        <dbReference type="ARBA" id="ARBA00022982"/>
    </source>
</evidence>
<keyword evidence="1" id="KW-0813">Transport</keyword>
<keyword evidence="7" id="KW-0472">Membrane</keyword>
<keyword evidence="4" id="KW-0249">Electron transport</keyword>
<reference evidence="10" key="1">
    <citation type="submission" date="2011-12" db="EMBL/GenBank/DDBJ databases">
        <title>Complete sequence of Clostridium clariflavum DSM 19732.</title>
        <authorList>
            <consortium name="US DOE Joint Genome Institute"/>
            <person name="Lucas S."/>
            <person name="Han J."/>
            <person name="Lapidus A."/>
            <person name="Cheng J.-F."/>
            <person name="Goodwin L."/>
            <person name="Pitluck S."/>
            <person name="Peters L."/>
            <person name="Teshima H."/>
            <person name="Detter J.C."/>
            <person name="Han C."/>
            <person name="Tapia R."/>
            <person name="Land M."/>
            <person name="Hauser L."/>
            <person name="Kyrpides N."/>
            <person name="Ivanova N."/>
            <person name="Pagani I."/>
            <person name="Kitzmiller T."/>
            <person name="Lynd L."/>
            <person name="Izquierdo J."/>
            <person name="Woyke T."/>
        </authorList>
    </citation>
    <scope>NUCLEOTIDE SEQUENCE [LARGE SCALE GENOMIC DNA]</scope>
    <source>
        <strain evidence="10">DSM 19732 / NBRC 101661 / EBR45</strain>
    </source>
</reference>
<keyword evidence="7" id="KW-0812">Transmembrane</keyword>
<feature type="transmembrane region" description="Helical" evidence="7">
    <location>
        <begin position="12"/>
        <end position="39"/>
    </location>
</feature>
<feature type="transmembrane region" description="Helical" evidence="7">
    <location>
        <begin position="110"/>
        <end position="130"/>
    </location>
</feature>
<evidence type="ECO:0000256" key="3">
    <source>
        <dbReference type="ARBA" id="ARBA00022723"/>
    </source>
</evidence>
<dbReference type="Pfam" id="PF12801">
    <property type="entry name" value="Fer4_5"/>
    <property type="match status" value="2"/>
</dbReference>
<keyword evidence="6" id="KW-0411">Iron-sulfur</keyword>
<dbReference type="InterPro" id="IPR051684">
    <property type="entry name" value="Electron_Trans/Redox"/>
</dbReference>
<dbReference type="Gene3D" id="3.30.70.20">
    <property type="match status" value="1"/>
</dbReference>
<dbReference type="OrthoDB" id="9786132at2"/>
<evidence type="ECO:0000256" key="1">
    <source>
        <dbReference type="ARBA" id="ARBA00022448"/>
    </source>
</evidence>
<dbReference type="RefSeq" id="WP_014254076.1">
    <property type="nucleotide sequence ID" value="NC_016627.1"/>
</dbReference>
<keyword evidence="3" id="KW-0479">Metal-binding</keyword>
<gene>
    <name evidence="9" type="ordered locus">Clocl_0747</name>
</gene>
<sequence precursor="true">MEKVIKFIHDWVWLILIIYCVVGTLYPIIGITALICMLAPSVVAVFKGRMWCGNFCPRGSFSDKILSKISMKNKVPALLKAAWFRLTFFALLMSAFAIQIAFAWGNIYDVAVVFVRMIIITTVITIILGFSYNHRAWCSICPMGTIAHYVAKLKLVKKKFKYIAFRKERCVDCKICAKTCPMEIDVLNYKSTGKVLDADCLKCKVCIEKCPKKALYID</sequence>
<proteinExistence type="predicted"/>
<dbReference type="GO" id="GO:0051539">
    <property type="term" value="F:4 iron, 4 sulfur cluster binding"/>
    <property type="evidence" value="ECO:0007669"/>
    <property type="project" value="UniProtKB-KW"/>
</dbReference>
<dbReference type="KEGG" id="ccl:Clocl_0747"/>
<evidence type="ECO:0000259" key="8">
    <source>
        <dbReference type="PROSITE" id="PS51379"/>
    </source>
</evidence>
<evidence type="ECO:0000313" key="10">
    <source>
        <dbReference type="Proteomes" id="UP000005435"/>
    </source>
</evidence>
<evidence type="ECO:0000256" key="5">
    <source>
        <dbReference type="ARBA" id="ARBA00023004"/>
    </source>
</evidence>
<dbReference type="PROSITE" id="PS51379">
    <property type="entry name" value="4FE4S_FER_2"/>
    <property type="match status" value="2"/>
</dbReference>
<accession>G8LV93</accession>
<dbReference type="SUPFAM" id="SSF54862">
    <property type="entry name" value="4Fe-4S ferredoxins"/>
    <property type="match status" value="1"/>
</dbReference>
<dbReference type="Pfam" id="PF13187">
    <property type="entry name" value="Fer4_9"/>
    <property type="match status" value="1"/>
</dbReference>
<keyword evidence="7" id="KW-1133">Transmembrane helix</keyword>
<protein>
    <recommendedName>
        <fullName evidence="8">4Fe-4S ferredoxin-type domain-containing protein</fullName>
    </recommendedName>
</protein>
<feature type="domain" description="4Fe-4S ferredoxin-type" evidence="8">
    <location>
        <begin position="195"/>
        <end position="218"/>
    </location>
</feature>
<dbReference type="PANTHER" id="PTHR30176">
    <property type="entry name" value="FERREDOXIN-TYPE PROTEIN NAPH"/>
    <property type="match status" value="1"/>
</dbReference>
<dbReference type="HOGENOM" id="CLU_100907_1_0_9"/>
<evidence type="ECO:0000313" key="9">
    <source>
        <dbReference type="EMBL" id="AEV67447.1"/>
    </source>
</evidence>
<dbReference type="PANTHER" id="PTHR30176:SF3">
    <property type="entry name" value="FERREDOXIN-TYPE PROTEIN NAPH"/>
    <property type="match status" value="1"/>
</dbReference>
<dbReference type="InterPro" id="IPR017900">
    <property type="entry name" value="4Fe4S_Fe_S_CS"/>
</dbReference>
<keyword evidence="10" id="KW-1185">Reference proteome</keyword>
<dbReference type="Proteomes" id="UP000005435">
    <property type="component" value="Chromosome"/>
</dbReference>
<dbReference type="GO" id="GO:0005886">
    <property type="term" value="C:plasma membrane"/>
    <property type="evidence" value="ECO:0007669"/>
    <property type="project" value="TreeGrafter"/>
</dbReference>
<evidence type="ECO:0000256" key="7">
    <source>
        <dbReference type="SAM" id="Phobius"/>
    </source>
</evidence>
<dbReference type="PROSITE" id="PS00198">
    <property type="entry name" value="4FE4S_FER_1"/>
    <property type="match status" value="1"/>
</dbReference>
<feature type="transmembrane region" description="Helical" evidence="7">
    <location>
        <begin position="82"/>
        <end position="104"/>
    </location>
</feature>
<evidence type="ECO:0000256" key="2">
    <source>
        <dbReference type="ARBA" id="ARBA00022485"/>
    </source>
</evidence>
<organism evidence="9 10">
    <name type="scientific">Acetivibrio clariflavus (strain DSM 19732 / NBRC 101661 / EBR45)</name>
    <name type="common">Clostridium clariflavum</name>
    <dbReference type="NCBI Taxonomy" id="720554"/>
    <lineage>
        <taxon>Bacteria</taxon>
        <taxon>Bacillati</taxon>
        <taxon>Bacillota</taxon>
        <taxon>Clostridia</taxon>
        <taxon>Eubacteriales</taxon>
        <taxon>Oscillospiraceae</taxon>
        <taxon>Acetivibrio</taxon>
    </lineage>
</organism>
<dbReference type="STRING" id="720554.Clocl_0747"/>
<keyword evidence="2" id="KW-0004">4Fe-4S</keyword>
<dbReference type="GO" id="GO:0046872">
    <property type="term" value="F:metal ion binding"/>
    <property type="evidence" value="ECO:0007669"/>
    <property type="project" value="UniProtKB-KW"/>
</dbReference>
<dbReference type="eggNOG" id="COG0348">
    <property type="taxonomic scope" value="Bacteria"/>
</dbReference>